<dbReference type="AlphaFoldDB" id="A0A8A7KF64"/>
<keyword evidence="3" id="KW-1185">Reference proteome</keyword>
<comment type="similarity">
    <text evidence="1">Belongs to the RutC family.</text>
</comment>
<accession>A0A8A7KF64</accession>
<dbReference type="NCBIfam" id="TIGR00004">
    <property type="entry name" value="Rid family detoxifying hydrolase"/>
    <property type="match status" value="1"/>
</dbReference>
<gene>
    <name evidence="2" type="ORF">GM661_09080</name>
</gene>
<proteinExistence type="inferred from homology"/>
<dbReference type="InterPro" id="IPR006175">
    <property type="entry name" value="YjgF/YER057c/UK114"/>
</dbReference>
<protein>
    <submittedName>
        <fullName evidence="2">Reactive intermediate/imine deaminase</fullName>
    </submittedName>
</protein>
<dbReference type="InterPro" id="IPR006056">
    <property type="entry name" value="RidA"/>
</dbReference>
<dbReference type="InterPro" id="IPR035959">
    <property type="entry name" value="RutC-like_sf"/>
</dbReference>
<dbReference type="CDD" id="cd00448">
    <property type="entry name" value="YjgF_YER057c_UK114_family"/>
    <property type="match status" value="1"/>
</dbReference>
<dbReference type="EMBL" id="CP046640">
    <property type="protein sequence ID" value="QTL98119.1"/>
    <property type="molecule type" value="Genomic_DNA"/>
</dbReference>
<evidence type="ECO:0000256" key="1">
    <source>
        <dbReference type="ARBA" id="ARBA00010552"/>
    </source>
</evidence>
<name>A0A8A7KF64_9FIRM</name>
<reference evidence="2" key="1">
    <citation type="submission" date="2019-12" db="EMBL/GenBank/DDBJ databases">
        <authorList>
            <person name="zhang j."/>
            <person name="sun C.M."/>
        </authorList>
    </citation>
    <scope>NUCLEOTIDE SEQUENCE</scope>
    <source>
        <strain evidence="2">NS-1</strain>
    </source>
</reference>
<dbReference type="FunFam" id="3.30.1330.40:FF:000001">
    <property type="entry name" value="L-PSP family endoribonuclease"/>
    <property type="match status" value="1"/>
</dbReference>
<evidence type="ECO:0000313" key="2">
    <source>
        <dbReference type="EMBL" id="QTL98119.1"/>
    </source>
</evidence>
<dbReference type="Proteomes" id="UP000665020">
    <property type="component" value="Chromosome"/>
</dbReference>
<sequence length="124" mass="14116">MKKQIKSDKAPKSIGPYSQAIMVDGFVFTSGQIPINPKTGSMVEKDIEKQTIQVMKNLKEILAYAGYKFDNVIKTTIFLSDMKYFEKVNQIYKKYFLSNPPARSCIEVSKLPKDSLLEIELIAK</sequence>
<organism evidence="2 3">
    <name type="scientific">Iocasia fonsfrigidae</name>
    <dbReference type="NCBI Taxonomy" id="2682810"/>
    <lineage>
        <taxon>Bacteria</taxon>
        <taxon>Bacillati</taxon>
        <taxon>Bacillota</taxon>
        <taxon>Clostridia</taxon>
        <taxon>Halanaerobiales</taxon>
        <taxon>Halanaerobiaceae</taxon>
        <taxon>Iocasia</taxon>
    </lineage>
</organism>
<dbReference type="Gene3D" id="3.30.1330.40">
    <property type="entry name" value="RutC-like"/>
    <property type="match status" value="1"/>
</dbReference>
<dbReference type="InterPro" id="IPR019897">
    <property type="entry name" value="RidA_CS"/>
</dbReference>
<dbReference type="Pfam" id="PF01042">
    <property type="entry name" value="Ribonuc_L-PSP"/>
    <property type="match status" value="1"/>
</dbReference>
<dbReference type="PANTHER" id="PTHR11803:SF39">
    <property type="entry name" value="2-IMINOBUTANOATE_2-IMINOPROPANOATE DEAMINASE"/>
    <property type="match status" value="1"/>
</dbReference>
<dbReference type="PROSITE" id="PS01094">
    <property type="entry name" value="UPF0076"/>
    <property type="match status" value="1"/>
</dbReference>
<dbReference type="PANTHER" id="PTHR11803">
    <property type="entry name" value="2-IMINOBUTANOATE/2-IMINOPROPANOATE DEAMINASE RIDA"/>
    <property type="match status" value="1"/>
</dbReference>
<dbReference type="RefSeq" id="WP_230869698.1">
    <property type="nucleotide sequence ID" value="NZ_CP046640.1"/>
</dbReference>
<dbReference type="SUPFAM" id="SSF55298">
    <property type="entry name" value="YjgF-like"/>
    <property type="match status" value="1"/>
</dbReference>
<dbReference type="KEGG" id="ifn:GM661_09080"/>
<evidence type="ECO:0000313" key="3">
    <source>
        <dbReference type="Proteomes" id="UP000665020"/>
    </source>
</evidence>
<dbReference type="GO" id="GO:0005829">
    <property type="term" value="C:cytosol"/>
    <property type="evidence" value="ECO:0007669"/>
    <property type="project" value="TreeGrafter"/>
</dbReference>
<dbReference type="GO" id="GO:0019239">
    <property type="term" value="F:deaminase activity"/>
    <property type="evidence" value="ECO:0007669"/>
    <property type="project" value="TreeGrafter"/>
</dbReference>